<feature type="domain" description="PNPLA" evidence="3">
    <location>
        <begin position="14"/>
        <end position="220"/>
    </location>
</feature>
<evidence type="ECO:0000256" key="2">
    <source>
        <dbReference type="PROSITE-ProRule" id="PRU01161"/>
    </source>
</evidence>
<keyword evidence="2" id="KW-0378">Hydrolase</keyword>
<gene>
    <name evidence="4" type="ORF">B0B51_22735</name>
</gene>
<dbReference type="GO" id="GO:0016042">
    <property type="term" value="P:lipid catabolic process"/>
    <property type="evidence" value="ECO:0007669"/>
    <property type="project" value="UniProtKB-UniRule"/>
</dbReference>
<dbReference type="RefSeq" id="WP_048817148.1">
    <property type="nucleotide sequence ID" value="NZ_CP019912.1"/>
</dbReference>
<reference evidence="4 5" key="1">
    <citation type="submission" date="2017-02" db="EMBL/GenBank/DDBJ databases">
        <title>Blood Disease Bacterium A2-HR MARDI.</title>
        <authorList>
            <person name="Badrun R."/>
            <person name="Abu Bakar N."/>
            <person name="Laboh R."/>
        </authorList>
    </citation>
    <scope>NUCLEOTIDE SEQUENCE [LARGE SCALE GENOMIC DNA]</scope>
    <source>
        <strain evidence="4 5">A2-HR MARDI</strain>
        <plasmid evidence="5">Plasmid</plasmid>
    </source>
</reference>
<evidence type="ECO:0000259" key="3">
    <source>
        <dbReference type="PROSITE" id="PS51635"/>
    </source>
</evidence>
<feature type="short sequence motif" description="GXSXG" evidence="2">
    <location>
        <begin position="46"/>
        <end position="50"/>
    </location>
</feature>
<keyword evidence="4" id="KW-0614">Plasmid</keyword>
<keyword evidence="1 2" id="KW-0443">Lipid metabolism</keyword>
<dbReference type="Pfam" id="PF01734">
    <property type="entry name" value="Patatin"/>
    <property type="match status" value="1"/>
</dbReference>
<dbReference type="AlphaFoldDB" id="A0A1U9VPK2"/>
<dbReference type="PROSITE" id="PS51635">
    <property type="entry name" value="PNPLA"/>
    <property type="match status" value="1"/>
</dbReference>
<evidence type="ECO:0000313" key="5">
    <source>
        <dbReference type="Proteomes" id="UP000189628"/>
    </source>
</evidence>
<proteinExistence type="predicted"/>
<dbReference type="EMBL" id="CP019912">
    <property type="protein sequence ID" value="AQW32608.1"/>
    <property type="molecule type" value="Genomic_DNA"/>
</dbReference>
<dbReference type="Proteomes" id="UP000189628">
    <property type="component" value="Plasmid unnamed"/>
</dbReference>
<dbReference type="GO" id="GO:0016787">
    <property type="term" value="F:hydrolase activity"/>
    <property type="evidence" value="ECO:0007669"/>
    <property type="project" value="UniProtKB-UniRule"/>
</dbReference>
<evidence type="ECO:0000256" key="1">
    <source>
        <dbReference type="ARBA" id="ARBA00023098"/>
    </source>
</evidence>
<keyword evidence="2" id="KW-0442">Lipid degradation</keyword>
<accession>A0A1U9VPK2</accession>
<feature type="active site" description="Proton acceptor" evidence="2">
    <location>
        <position position="207"/>
    </location>
</feature>
<dbReference type="InterPro" id="IPR002641">
    <property type="entry name" value="PNPLA_dom"/>
</dbReference>
<dbReference type="SUPFAM" id="SSF52151">
    <property type="entry name" value="FabD/lysophospholipase-like"/>
    <property type="match status" value="1"/>
</dbReference>
<comment type="caution">
    <text evidence="2">Lacks conserved residue(s) required for the propagation of feature annotation.</text>
</comment>
<feature type="active site" description="Nucleophile" evidence="2">
    <location>
        <position position="48"/>
    </location>
</feature>
<dbReference type="InterPro" id="IPR016035">
    <property type="entry name" value="Acyl_Trfase/lysoPLipase"/>
</dbReference>
<geneLocation type="plasmid" evidence="4">
    <name>unnamed</name>
</geneLocation>
<sequence length="292" mass="31749">MMEHRVRLPDIRTLVFAGGGNRCWWQAGVLARLSERGAGLPGTLVGTSAGAAIAAACLTDGPEAALRACRRLYAANTRMLDWRGLGRLRLKFAHQHIYPAWVGSFVHEGNFATLKHAPCTLLVAVTRPAVVLGLGGSIAAGTLAYLLDKKVYHSIHPRLPKFLGLRQEFLHLQQCGTAREAQTVLCAAAAAPPLMHSVRLAGKWAFDGGYTDNAPIPPASTADKASTLVLLTRHYPDRPTVFEWQGRAYWQPSRPVPVSTWSCTHETTVEDAFALGYQDAADTLDRHAIALR</sequence>
<evidence type="ECO:0000313" key="4">
    <source>
        <dbReference type="EMBL" id="AQW32608.1"/>
    </source>
</evidence>
<name>A0A1U9VPK2_9RALS</name>
<organism evidence="4 5">
    <name type="scientific">blood disease bacterium A2-HR MARDI</name>
    <dbReference type="NCBI Taxonomy" id="1944648"/>
    <lineage>
        <taxon>Bacteria</taxon>
        <taxon>Pseudomonadati</taxon>
        <taxon>Pseudomonadota</taxon>
        <taxon>Betaproteobacteria</taxon>
        <taxon>Burkholderiales</taxon>
        <taxon>Burkholderiaceae</taxon>
        <taxon>Ralstonia</taxon>
        <taxon>Ralstonia solanacearum species complex</taxon>
    </lineage>
</organism>
<protein>
    <submittedName>
        <fullName evidence="4">Patatin</fullName>
    </submittedName>
</protein>
<dbReference type="Gene3D" id="3.40.1090.10">
    <property type="entry name" value="Cytosolic phospholipase A2 catalytic domain"/>
    <property type="match status" value="1"/>
</dbReference>
<feature type="short sequence motif" description="DGA/G" evidence="2">
    <location>
        <begin position="207"/>
        <end position="209"/>
    </location>
</feature>